<gene>
    <name evidence="1" type="ORF">RFI_13244</name>
</gene>
<dbReference type="Proteomes" id="UP000023152">
    <property type="component" value="Unassembled WGS sequence"/>
</dbReference>
<proteinExistence type="predicted"/>
<dbReference type="AlphaFoldDB" id="X6NC94"/>
<reference evidence="1 2" key="1">
    <citation type="journal article" date="2013" name="Curr. Biol.">
        <title>The Genome of the Foraminiferan Reticulomyxa filosa.</title>
        <authorList>
            <person name="Glockner G."/>
            <person name="Hulsmann N."/>
            <person name="Schleicher M."/>
            <person name="Noegel A.A."/>
            <person name="Eichinger L."/>
            <person name="Gallinger C."/>
            <person name="Pawlowski J."/>
            <person name="Sierra R."/>
            <person name="Euteneuer U."/>
            <person name="Pillet L."/>
            <person name="Moustafa A."/>
            <person name="Platzer M."/>
            <person name="Groth M."/>
            <person name="Szafranski K."/>
            <person name="Schliwa M."/>
        </authorList>
    </citation>
    <scope>NUCLEOTIDE SEQUENCE [LARGE SCALE GENOMIC DNA]</scope>
</reference>
<protein>
    <submittedName>
        <fullName evidence="1">Uncharacterized protein</fullName>
    </submittedName>
</protein>
<name>X6NC94_RETFI</name>
<sequence>MNTWLDIIEKFMHAPASGAGAISLDEVVSLGVFFAVPFRFFSFPEQKNSLDDGNINEANGCGAFSSRKELPAAANKCENVIKILQVAFEDIFLSRCKQPPISGMAETTTPAMATNKSKGVAIGPQRHACSVTLFVKQLMEAYSRQASVVVKLSLERLPPFRQLMVQYLQYGINGSNCPSFNPKRIGKEFISNLIADSNCIVCLFI</sequence>
<organism evidence="1 2">
    <name type="scientific">Reticulomyxa filosa</name>
    <dbReference type="NCBI Taxonomy" id="46433"/>
    <lineage>
        <taxon>Eukaryota</taxon>
        <taxon>Sar</taxon>
        <taxon>Rhizaria</taxon>
        <taxon>Retaria</taxon>
        <taxon>Foraminifera</taxon>
        <taxon>Monothalamids</taxon>
        <taxon>Reticulomyxidae</taxon>
        <taxon>Reticulomyxa</taxon>
    </lineage>
</organism>
<comment type="caution">
    <text evidence="1">The sequence shown here is derived from an EMBL/GenBank/DDBJ whole genome shotgun (WGS) entry which is preliminary data.</text>
</comment>
<accession>X6NC94</accession>
<evidence type="ECO:0000313" key="2">
    <source>
        <dbReference type="Proteomes" id="UP000023152"/>
    </source>
</evidence>
<dbReference type="EMBL" id="ASPP01009604">
    <property type="protein sequence ID" value="ETO23915.1"/>
    <property type="molecule type" value="Genomic_DNA"/>
</dbReference>
<keyword evidence="2" id="KW-1185">Reference proteome</keyword>
<feature type="non-terminal residue" evidence="1">
    <location>
        <position position="205"/>
    </location>
</feature>
<evidence type="ECO:0000313" key="1">
    <source>
        <dbReference type="EMBL" id="ETO23915.1"/>
    </source>
</evidence>